<reference evidence="1 2" key="1">
    <citation type="submission" date="2009-11" db="EMBL/GenBank/DDBJ databases">
        <title>Annotation of Allomyces macrogynus ATCC 38327.</title>
        <authorList>
            <consortium name="The Broad Institute Genome Sequencing Platform"/>
            <person name="Russ C."/>
            <person name="Cuomo C."/>
            <person name="Burger G."/>
            <person name="Gray M.W."/>
            <person name="Holland P.W.H."/>
            <person name="King N."/>
            <person name="Lang F.B.F."/>
            <person name="Roger A.J."/>
            <person name="Ruiz-Trillo I."/>
            <person name="Young S.K."/>
            <person name="Zeng Q."/>
            <person name="Gargeya S."/>
            <person name="Fitzgerald M."/>
            <person name="Haas B."/>
            <person name="Abouelleil A."/>
            <person name="Alvarado L."/>
            <person name="Arachchi H.M."/>
            <person name="Berlin A."/>
            <person name="Chapman S.B."/>
            <person name="Gearin G."/>
            <person name="Goldberg J."/>
            <person name="Griggs A."/>
            <person name="Gujja S."/>
            <person name="Hansen M."/>
            <person name="Heiman D."/>
            <person name="Howarth C."/>
            <person name="Larimer J."/>
            <person name="Lui A."/>
            <person name="MacDonald P.J.P."/>
            <person name="McCowen C."/>
            <person name="Montmayeur A."/>
            <person name="Murphy C."/>
            <person name="Neiman D."/>
            <person name="Pearson M."/>
            <person name="Priest M."/>
            <person name="Roberts A."/>
            <person name="Saif S."/>
            <person name="Shea T."/>
            <person name="Sisk P."/>
            <person name="Stolte C."/>
            <person name="Sykes S."/>
            <person name="Wortman J."/>
            <person name="Nusbaum C."/>
            <person name="Birren B."/>
        </authorList>
    </citation>
    <scope>NUCLEOTIDE SEQUENCE [LARGE SCALE GENOMIC DNA]</scope>
    <source>
        <strain evidence="1 2">ATCC 38327</strain>
    </source>
</reference>
<organism evidence="1 2">
    <name type="scientific">Allomyces macrogynus (strain ATCC 38327)</name>
    <name type="common">Allomyces javanicus var. macrogynus</name>
    <dbReference type="NCBI Taxonomy" id="578462"/>
    <lineage>
        <taxon>Eukaryota</taxon>
        <taxon>Fungi</taxon>
        <taxon>Fungi incertae sedis</taxon>
        <taxon>Blastocladiomycota</taxon>
        <taxon>Blastocladiomycetes</taxon>
        <taxon>Blastocladiales</taxon>
        <taxon>Blastocladiaceae</taxon>
        <taxon>Allomyces</taxon>
    </lineage>
</organism>
<evidence type="ECO:0000313" key="1">
    <source>
        <dbReference type="EMBL" id="KNE61337.1"/>
    </source>
</evidence>
<reference evidence="2" key="2">
    <citation type="submission" date="2009-11" db="EMBL/GenBank/DDBJ databases">
        <title>The Genome Sequence of Allomyces macrogynus strain ATCC 38327.</title>
        <authorList>
            <consortium name="The Broad Institute Genome Sequencing Platform"/>
            <person name="Russ C."/>
            <person name="Cuomo C."/>
            <person name="Shea T."/>
            <person name="Young S.K."/>
            <person name="Zeng Q."/>
            <person name="Koehrsen M."/>
            <person name="Haas B."/>
            <person name="Borodovsky M."/>
            <person name="Guigo R."/>
            <person name="Alvarado L."/>
            <person name="Berlin A."/>
            <person name="Borenstein D."/>
            <person name="Chen Z."/>
            <person name="Engels R."/>
            <person name="Freedman E."/>
            <person name="Gellesch M."/>
            <person name="Goldberg J."/>
            <person name="Griggs A."/>
            <person name="Gujja S."/>
            <person name="Heiman D."/>
            <person name="Hepburn T."/>
            <person name="Howarth C."/>
            <person name="Jen D."/>
            <person name="Larson L."/>
            <person name="Lewis B."/>
            <person name="Mehta T."/>
            <person name="Park D."/>
            <person name="Pearson M."/>
            <person name="Roberts A."/>
            <person name="Saif S."/>
            <person name="Shenoy N."/>
            <person name="Sisk P."/>
            <person name="Stolte C."/>
            <person name="Sykes S."/>
            <person name="Walk T."/>
            <person name="White J."/>
            <person name="Yandava C."/>
            <person name="Burger G."/>
            <person name="Gray M.W."/>
            <person name="Holland P.W.H."/>
            <person name="King N."/>
            <person name="Lang F.B.F."/>
            <person name="Roger A.J."/>
            <person name="Ruiz-Trillo I."/>
            <person name="Lander E."/>
            <person name="Nusbaum C."/>
        </authorList>
    </citation>
    <scope>NUCLEOTIDE SEQUENCE [LARGE SCALE GENOMIC DNA]</scope>
    <source>
        <strain evidence="2">ATCC 38327</strain>
    </source>
</reference>
<sequence>MGLDSLDGEMSPHRLIRAKVCEFVTYCFDGNVPDDVFVLMYPNSKKGKRGSS</sequence>
<keyword evidence="2" id="KW-1185">Reference proteome</keyword>
<gene>
    <name evidence="1" type="ORF">AMAG_18771</name>
</gene>
<name>A0A0L0SFW1_ALLM3</name>
<proteinExistence type="predicted"/>
<dbReference type="VEuPathDB" id="FungiDB:AMAG_18771"/>
<accession>A0A0L0SFW1</accession>
<dbReference type="Proteomes" id="UP000054350">
    <property type="component" value="Unassembled WGS sequence"/>
</dbReference>
<evidence type="ECO:0000313" key="2">
    <source>
        <dbReference type="Proteomes" id="UP000054350"/>
    </source>
</evidence>
<dbReference type="EMBL" id="GG745337">
    <property type="protein sequence ID" value="KNE61337.1"/>
    <property type="molecule type" value="Genomic_DNA"/>
</dbReference>
<protein>
    <submittedName>
        <fullName evidence="1">Uncharacterized protein</fullName>
    </submittedName>
</protein>
<dbReference type="AlphaFoldDB" id="A0A0L0SFW1"/>
<feature type="non-terminal residue" evidence="1">
    <location>
        <position position="52"/>
    </location>
</feature>